<dbReference type="GO" id="GO:0006302">
    <property type="term" value="P:double-strand break repair"/>
    <property type="evidence" value="ECO:0007669"/>
    <property type="project" value="InterPro"/>
</dbReference>
<sequence>MKIHELSIKGFGKWRGADFRFAPGLNVFAAPNEAGKSTLLQAIFASLYGLKRDYVRSARYLPEYDKYFPWHSGSYELSVLYEVDGRRYRLHRRLEKEREQAQVFLDPDWTEVTNLYQEDRRKERNFLELHLGLTRSLFTDLTWIRRSPLEASEYLLPSLFGTSEADPAVNRMLAALDKELTLIGKKERAENTLLGKAGALVAQREQELAEAEAGWAAVQTLTQQIAHWEKAKQEMERTRERMRQRLLVLQKEEQAWQRRWQDSYREPDEEGWPQWEATARTEEERALHRQVQSVLAAQGDWGEAEQDKGNADVPESDALEKLEAAYRQALELRKERDEYKEQADRLAEAALRTAPSRVGRGKEKRTGKVRLWWTSCLASLVVAALFLLAGNAPVGWIAAGISAACALAAAAANRGQTRQRENRAAGNEHEWQAWQDKAARCDQELQQLLQKWNAADWDAFLIMREERKNRVQDRQASLAAQEWKRQEERTSLIKEWGEALRVLLEQEKAVREQERTTFEREAKELDQELLDIRERIARASGELGQQDEVSLAKVRGDYEEAVERLRQLQLNREALSLARDTLQQTLHEWNKELSPAINRIASDIMAQMTGGKYEDVRLDPQEKFGIKVWDKPHQRIVEHDFCSSGTQDQLYFAQRLALHRHVSQQTEPLPLFLDDHFVHYDPERLERALHTVMRLAEEYQIFLFTCTDRESKLLQSLLQGSDRHCLHSLRETVSSERQI</sequence>
<dbReference type="Gene3D" id="3.40.50.300">
    <property type="entry name" value="P-loop containing nucleotide triphosphate hydrolases"/>
    <property type="match status" value="2"/>
</dbReference>
<feature type="domain" description="Rad50/SbcC-type AAA" evidence="3">
    <location>
        <begin position="5"/>
        <end position="235"/>
    </location>
</feature>
<name>M8D9Y7_9BACL</name>
<keyword evidence="5" id="KW-1185">Reference proteome</keyword>
<dbReference type="PANTHER" id="PTHR41259:SF1">
    <property type="entry name" value="DOUBLE-STRAND BREAK REPAIR RAD50 ATPASE, PUTATIVE-RELATED"/>
    <property type="match status" value="1"/>
</dbReference>
<feature type="coiled-coil region" evidence="1">
    <location>
        <begin position="322"/>
        <end position="352"/>
    </location>
</feature>
<reference evidence="4 5" key="1">
    <citation type="submission" date="2013-03" db="EMBL/GenBank/DDBJ databases">
        <title>Assembly of a new bacterial strain Brevibacillus borstelensis AK1.</title>
        <authorList>
            <person name="Rajan I."/>
            <person name="PoliReddy D."/>
            <person name="Sugumar T."/>
            <person name="Rathinam K."/>
            <person name="Alqarawi S."/>
            <person name="Khalil A.B."/>
            <person name="Sivakumar N."/>
        </authorList>
    </citation>
    <scope>NUCLEOTIDE SEQUENCE [LARGE SCALE GENOMIC DNA]</scope>
    <source>
        <strain evidence="4 5">AK1</strain>
    </source>
</reference>
<dbReference type="InterPro" id="IPR038729">
    <property type="entry name" value="Rad50/SbcC_AAA"/>
</dbReference>
<gene>
    <name evidence="4" type="ORF">I532_23539</name>
</gene>
<feature type="transmembrane region" description="Helical" evidence="2">
    <location>
        <begin position="369"/>
        <end position="388"/>
    </location>
</feature>
<accession>M8D9Y7</accession>
<comment type="caution">
    <text evidence="4">The sequence shown here is derived from an EMBL/GenBank/DDBJ whole genome shotgun (WGS) entry which is preliminary data.</text>
</comment>
<feature type="coiled-coil region" evidence="1">
    <location>
        <begin position="218"/>
        <end position="259"/>
    </location>
</feature>
<dbReference type="PATRIC" id="fig|1300222.3.peg.4938"/>
<dbReference type="EMBL" id="APBN01000019">
    <property type="protein sequence ID" value="EMT50178.1"/>
    <property type="molecule type" value="Genomic_DNA"/>
</dbReference>
<feature type="coiled-coil region" evidence="1">
    <location>
        <begin position="508"/>
        <end position="592"/>
    </location>
</feature>
<dbReference type="InterPro" id="IPR027417">
    <property type="entry name" value="P-loop_NTPase"/>
</dbReference>
<protein>
    <recommendedName>
        <fullName evidence="3">Rad50/SbcC-type AAA domain-containing protein</fullName>
    </recommendedName>
</protein>
<organism evidence="4 5">
    <name type="scientific">Brevibacillus borstelensis AK1</name>
    <dbReference type="NCBI Taxonomy" id="1300222"/>
    <lineage>
        <taxon>Bacteria</taxon>
        <taxon>Bacillati</taxon>
        <taxon>Bacillota</taxon>
        <taxon>Bacilli</taxon>
        <taxon>Bacillales</taxon>
        <taxon>Paenibacillaceae</taxon>
        <taxon>Brevibacillus</taxon>
    </lineage>
</organism>
<evidence type="ECO:0000313" key="5">
    <source>
        <dbReference type="Proteomes" id="UP000012081"/>
    </source>
</evidence>
<dbReference type="STRING" id="1300222.I532_23539"/>
<proteinExistence type="predicted"/>
<dbReference type="AlphaFoldDB" id="M8D9Y7"/>
<evidence type="ECO:0000313" key="4">
    <source>
        <dbReference type="EMBL" id="EMT50178.1"/>
    </source>
</evidence>
<keyword evidence="1" id="KW-0175">Coiled coil</keyword>
<dbReference type="OrthoDB" id="9764467at2"/>
<keyword evidence="2" id="KW-0812">Transmembrane</keyword>
<feature type="transmembrane region" description="Helical" evidence="2">
    <location>
        <begin position="394"/>
        <end position="413"/>
    </location>
</feature>
<dbReference type="SUPFAM" id="SSF52540">
    <property type="entry name" value="P-loop containing nucleoside triphosphate hydrolases"/>
    <property type="match status" value="1"/>
</dbReference>
<keyword evidence="2" id="KW-1133">Transmembrane helix</keyword>
<keyword evidence="2" id="KW-0472">Membrane</keyword>
<dbReference type="Pfam" id="PF13476">
    <property type="entry name" value="AAA_23"/>
    <property type="match status" value="1"/>
</dbReference>
<dbReference type="RefSeq" id="WP_003392317.1">
    <property type="nucleotide sequence ID" value="NZ_APBN01000019.1"/>
</dbReference>
<dbReference type="Proteomes" id="UP000012081">
    <property type="component" value="Unassembled WGS sequence"/>
</dbReference>
<evidence type="ECO:0000259" key="3">
    <source>
        <dbReference type="Pfam" id="PF13476"/>
    </source>
</evidence>
<evidence type="ECO:0000256" key="2">
    <source>
        <dbReference type="SAM" id="Phobius"/>
    </source>
</evidence>
<dbReference type="GO" id="GO:0016887">
    <property type="term" value="F:ATP hydrolysis activity"/>
    <property type="evidence" value="ECO:0007669"/>
    <property type="project" value="InterPro"/>
</dbReference>
<evidence type="ECO:0000256" key="1">
    <source>
        <dbReference type="SAM" id="Coils"/>
    </source>
</evidence>
<dbReference type="PANTHER" id="PTHR41259">
    <property type="entry name" value="DOUBLE-STRAND BREAK REPAIR RAD50 ATPASE, PUTATIVE-RELATED"/>
    <property type="match status" value="1"/>
</dbReference>